<evidence type="ECO:0000259" key="9">
    <source>
        <dbReference type="SMART" id="SM00919"/>
    </source>
</evidence>
<feature type="binding site" evidence="7">
    <location>
        <position position="282"/>
    </location>
    <ligand>
        <name>a divalent metal cation</name>
        <dbReference type="ChEBI" id="CHEBI:60240"/>
    </ligand>
</feature>
<feature type="domain" description="Malic enzyme N-terminal" evidence="10">
    <location>
        <begin position="115"/>
        <end position="297"/>
    </location>
</feature>
<sequence>MASTATFNRLKKGLSLNTQFRLTSSIMSQPRRIHTQHDSVQYAIKQNEHGGAARLRDLYSNKGTGFTMDERKKFGLKGLLPPTVHTLEEQFQRIKHQIDLKETDFAKHIELANVRQRNERLFYFYIMSDLMKNIPLVYTPTVGEACQKFSMMFRRPEGLTLSIDDKGTIEECIENWPRPSDAPRVAVITDGSRILGLGDLGWNGLGIAIGKLSLYVAGAGVHPQSTMPIVVDVGTDNEELRNHPLYLGLRRPRPSTEELVEFVDEIMMKLNARYPNLIIQFEDWSSEHAFLFLERYKNKYPIFNDDIQGTGSVILAGLVNAARMVSKKTGKDLTDHRILMAGAGSASIGVAKQLMSFFTLNGLSEEEARLRIWTTDSRGLVTMNRGDEIAPYKEYFARTDNGDVQLKDFMDVIDYVKPTVILGFCTVHGYFNEAVLRKMAEINEHPIIFPLSNPTSKSECTFEEALTHTDGRCVFAAGSPFPDVTFQGKTRVADQGNNFYIFPALGLAGALVQAKHINDNVITEAAIALADSLNKEETDADRLYPRLERVREISNYIAFRCIKILIRDGLCRDNGLTASMSDDDLYKWIGARMWLPDYSH</sequence>
<dbReference type="SUPFAM" id="SSF53223">
    <property type="entry name" value="Aminoacid dehydrogenase-like, N-terminal domain"/>
    <property type="match status" value="1"/>
</dbReference>
<evidence type="ECO:0000256" key="5">
    <source>
        <dbReference type="PIRSR" id="PIRSR000106-1"/>
    </source>
</evidence>
<dbReference type="InterPro" id="IPR012302">
    <property type="entry name" value="Malic_NAD-bd"/>
</dbReference>
<dbReference type="GO" id="GO:0051287">
    <property type="term" value="F:NAD binding"/>
    <property type="evidence" value="ECO:0007669"/>
    <property type="project" value="InterPro"/>
</dbReference>
<dbReference type="InterPro" id="IPR037062">
    <property type="entry name" value="Malic_N_dom_sf"/>
</dbReference>
<dbReference type="GO" id="GO:0006108">
    <property type="term" value="P:malate metabolic process"/>
    <property type="evidence" value="ECO:0007669"/>
    <property type="project" value="TreeGrafter"/>
</dbReference>
<dbReference type="CDD" id="cd05312">
    <property type="entry name" value="NAD_bind_1_malic_enz"/>
    <property type="match status" value="1"/>
</dbReference>
<evidence type="ECO:0000256" key="8">
    <source>
        <dbReference type="RuleBase" id="RU003426"/>
    </source>
</evidence>
<accession>A0AAJ5Z4T9</accession>
<dbReference type="GO" id="GO:0004471">
    <property type="term" value="F:malate dehydrogenase (decarboxylating) (NAD+) activity"/>
    <property type="evidence" value="ECO:0007669"/>
    <property type="project" value="TreeGrafter"/>
</dbReference>
<dbReference type="InterPro" id="IPR012301">
    <property type="entry name" value="Malic_N_dom"/>
</dbReference>
<evidence type="ECO:0000256" key="1">
    <source>
        <dbReference type="ARBA" id="ARBA00001936"/>
    </source>
</evidence>
<dbReference type="SUPFAM" id="SSF51735">
    <property type="entry name" value="NAD(P)-binding Rossmann-fold domains"/>
    <property type="match status" value="1"/>
</dbReference>
<keyword evidence="3 7" id="KW-0479">Metal-binding</keyword>
<feature type="binding site" evidence="7">
    <location>
        <position position="306"/>
    </location>
    <ligand>
        <name>a divalent metal cation</name>
        <dbReference type="ChEBI" id="CHEBI:60240"/>
    </ligand>
</feature>
<dbReference type="InterPro" id="IPR015884">
    <property type="entry name" value="Malic_enzyme_CS"/>
</dbReference>
<protein>
    <recommendedName>
        <fullName evidence="8">Malic enzyme</fullName>
    </recommendedName>
</protein>
<feature type="binding site" evidence="6">
    <location>
        <position position="193"/>
    </location>
    <ligand>
        <name>(S)-malate</name>
        <dbReference type="ChEBI" id="CHEBI:15589"/>
    </ligand>
</feature>
<feature type="binding site" evidence="7">
    <location>
        <position position="283"/>
    </location>
    <ligand>
        <name>a divalent metal cation</name>
        <dbReference type="ChEBI" id="CHEBI:60240"/>
    </ligand>
</feature>
<dbReference type="Pfam" id="PF00390">
    <property type="entry name" value="malic"/>
    <property type="match status" value="1"/>
</dbReference>
<gene>
    <name evidence="11" type="ORF">MARU1_001898</name>
</gene>
<dbReference type="Gene3D" id="3.40.50.10380">
    <property type="entry name" value="Malic enzyme, N-terminal domain"/>
    <property type="match status" value="1"/>
</dbReference>
<dbReference type="Pfam" id="PF03949">
    <property type="entry name" value="Malic_M"/>
    <property type="match status" value="1"/>
</dbReference>
<dbReference type="NCBIfam" id="NF010052">
    <property type="entry name" value="PRK13529.1"/>
    <property type="match status" value="1"/>
</dbReference>
<feature type="binding site" evidence="6">
    <location>
        <position position="453"/>
    </location>
    <ligand>
        <name>(S)-malate</name>
        <dbReference type="ChEBI" id="CHEBI:15589"/>
    </ligand>
</feature>
<dbReference type="GO" id="GO:0046872">
    <property type="term" value="F:metal ion binding"/>
    <property type="evidence" value="ECO:0007669"/>
    <property type="project" value="UniProtKB-KW"/>
</dbReference>
<keyword evidence="12" id="KW-1185">Reference proteome</keyword>
<dbReference type="PIRSF" id="PIRSF000106">
    <property type="entry name" value="ME"/>
    <property type="match status" value="1"/>
</dbReference>
<evidence type="ECO:0000259" key="10">
    <source>
        <dbReference type="SMART" id="SM01274"/>
    </source>
</evidence>
<dbReference type="PANTHER" id="PTHR23406">
    <property type="entry name" value="MALIC ENZYME-RELATED"/>
    <property type="match status" value="1"/>
</dbReference>
<dbReference type="GO" id="GO:0005739">
    <property type="term" value="C:mitochondrion"/>
    <property type="evidence" value="ECO:0007669"/>
    <property type="project" value="TreeGrafter"/>
</dbReference>
<proteinExistence type="inferred from homology"/>
<evidence type="ECO:0000256" key="2">
    <source>
        <dbReference type="ARBA" id="ARBA00008785"/>
    </source>
</evidence>
<dbReference type="PROSITE" id="PS00331">
    <property type="entry name" value="MALIC_ENZYMES"/>
    <property type="match status" value="1"/>
</dbReference>
<feature type="binding site" evidence="6">
    <location>
        <position position="497"/>
    </location>
    <ligand>
        <name>(S)-malate</name>
        <dbReference type="ChEBI" id="CHEBI:15589"/>
    </ligand>
</feature>
<evidence type="ECO:0000256" key="7">
    <source>
        <dbReference type="PIRSR" id="PIRSR000106-3"/>
    </source>
</evidence>
<comment type="cofactor">
    <cofactor evidence="7">
        <name>Mg(2+)</name>
        <dbReference type="ChEBI" id="CHEBI:18420"/>
    </cofactor>
    <cofactor evidence="7">
        <name>Mn(2+)</name>
        <dbReference type="ChEBI" id="CHEBI:29035"/>
    </cofactor>
    <text evidence="7">Divalent metal cations. Prefers magnesium or manganese.</text>
</comment>
<dbReference type="AlphaFoldDB" id="A0AAJ5Z4T9"/>
<feature type="active site" description="Proton donor" evidence="5">
    <location>
        <position position="138"/>
    </location>
</feature>
<dbReference type="PANTHER" id="PTHR23406:SF32">
    <property type="entry name" value="NADP-DEPENDENT MALIC ENZYME"/>
    <property type="match status" value="1"/>
</dbReference>
<keyword evidence="4 8" id="KW-0560">Oxidoreductase</keyword>
<comment type="cofactor">
    <cofactor evidence="1">
        <name>Mn(2+)</name>
        <dbReference type="ChEBI" id="CHEBI:29035"/>
    </cofactor>
</comment>
<feature type="active site" description="Proton acceptor" evidence="5">
    <location>
        <position position="211"/>
    </location>
</feature>
<dbReference type="InterPro" id="IPR036291">
    <property type="entry name" value="NAD(P)-bd_dom_sf"/>
</dbReference>
<dbReference type="Proteomes" id="UP001217582">
    <property type="component" value="Chromosome 3"/>
</dbReference>
<dbReference type="FunFam" id="3.40.50.720:FF:000182">
    <property type="entry name" value="NAD-dependent malic enzyme"/>
    <property type="match status" value="1"/>
</dbReference>
<reference evidence="11 12" key="1">
    <citation type="submission" date="2023-03" db="EMBL/GenBank/DDBJ databases">
        <title>Mating type loci evolution in Malassezia.</title>
        <authorList>
            <person name="Coelho M.A."/>
        </authorList>
    </citation>
    <scope>NUCLEOTIDE SEQUENCE [LARGE SCALE GENOMIC DNA]</scope>
    <source>
        <strain evidence="11 12">CBS 13387</strain>
    </source>
</reference>
<organism evidence="11 12">
    <name type="scientific">Malassezia arunalokei</name>
    <dbReference type="NCBI Taxonomy" id="1514897"/>
    <lineage>
        <taxon>Eukaryota</taxon>
        <taxon>Fungi</taxon>
        <taxon>Dikarya</taxon>
        <taxon>Basidiomycota</taxon>
        <taxon>Ustilaginomycotina</taxon>
        <taxon>Malasseziomycetes</taxon>
        <taxon>Malasseziales</taxon>
        <taxon>Malasseziaceae</taxon>
        <taxon>Malassezia</taxon>
    </lineage>
</organism>
<dbReference type="InterPro" id="IPR001891">
    <property type="entry name" value="Malic_OxRdtase"/>
</dbReference>
<evidence type="ECO:0000256" key="6">
    <source>
        <dbReference type="PIRSR" id="PIRSR000106-2"/>
    </source>
</evidence>
<dbReference type="SMART" id="SM00919">
    <property type="entry name" value="Malic_M"/>
    <property type="match status" value="1"/>
</dbReference>
<evidence type="ECO:0000256" key="4">
    <source>
        <dbReference type="ARBA" id="ARBA00023002"/>
    </source>
</evidence>
<evidence type="ECO:0000313" key="11">
    <source>
        <dbReference type="EMBL" id="WFD15874.1"/>
    </source>
</evidence>
<dbReference type="EMBL" id="CP119918">
    <property type="protein sequence ID" value="WFD15874.1"/>
    <property type="molecule type" value="Genomic_DNA"/>
</dbReference>
<evidence type="ECO:0000313" key="12">
    <source>
        <dbReference type="Proteomes" id="UP001217582"/>
    </source>
</evidence>
<dbReference type="InterPro" id="IPR046346">
    <property type="entry name" value="Aminoacid_DH-like_N_sf"/>
</dbReference>
<name>A0AAJ5Z4T9_9BASI</name>
<dbReference type="Gene3D" id="3.40.50.720">
    <property type="entry name" value="NAD(P)-binding Rossmann-like Domain"/>
    <property type="match status" value="1"/>
</dbReference>
<comment type="similarity">
    <text evidence="2 8">Belongs to the malic enzymes family.</text>
</comment>
<evidence type="ECO:0000256" key="3">
    <source>
        <dbReference type="ARBA" id="ARBA00022723"/>
    </source>
</evidence>
<dbReference type="SMART" id="SM01274">
    <property type="entry name" value="malic"/>
    <property type="match status" value="1"/>
</dbReference>
<feature type="domain" description="Malic enzyme NAD-binding" evidence="9">
    <location>
        <begin position="307"/>
        <end position="566"/>
    </location>
</feature>
<dbReference type="PRINTS" id="PR00072">
    <property type="entry name" value="MALOXRDTASE"/>
</dbReference>